<gene>
    <name evidence="1" type="ORF">EVG22_20010</name>
</gene>
<accession>A0A6H0TJE8</accession>
<evidence type="ECO:0000313" key="1">
    <source>
        <dbReference type="EMBL" id="QIW20569.1"/>
    </source>
</evidence>
<dbReference type="RefSeq" id="WP_172554678.1">
    <property type="nucleotide sequence ID" value="NZ_CP035727.2"/>
</dbReference>
<keyword evidence="1" id="KW-0255">Endonuclease</keyword>
<dbReference type="GO" id="GO:0004519">
    <property type="term" value="F:endonuclease activity"/>
    <property type="evidence" value="ECO:0007669"/>
    <property type="project" value="UniProtKB-KW"/>
</dbReference>
<sequence length="400" mass="46177">MAVQKYNKGEWSEPYVLLKLLAEGKLHAADSDLNAIPDLYYPLINILRYESNNKYVYEYENYSYNESTNIRLVDSENRTLALVSIEDFREKSIKLFEEIKAGSKTFPVSEDIENFLQAIKITKKAEKSTQKRDITIIVHDEVTGHEPELGFSIKSKLGEAATLLNAGFTTNFIYKLEGGETLTDAEVKEINVDQAATLKEVAKGKMPSPKTIRDKQRFGFDTHDKLKNTGTIISIMESKEYSIRFIKPENDIFNMNLQMFDSNFPFVFSEILLANIRNYCGNKMEDILTYVESKNPCNFHLGNSHPIYRYKMKNFLTDASLGMMPGQVWEGKYDATGGYIIVKKTGEIVCYHIYNRDEFQEYLIKNTFLEQASRFKHGFGFVYKEDGELFIKLNLQVRFK</sequence>
<keyword evidence="1" id="KW-0540">Nuclease</keyword>
<dbReference type="Proteomes" id="UP000501374">
    <property type="component" value="Chromosome"/>
</dbReference>
<name>A0A6H0TJE8_BACTU</name>
<dbReference type="EMBL" id="CP035727">
    <property type="protein sequence ID" value="QIW20569.1"/>
    <property type="molecule type" value="Genomic_DNA"/>
</dbReference>
<keyword evidence="1" id="KW-0378">Hydrolase</keyword>
<dbReference type="Pfam" id="PF09561">
    <property type="entry name" value="RE_HpaII"/>
    <property type="match status" value="1"/>
</dbReference>
<reference evidence="2" key="1">
    <citation type="submission" date="2019-02" db="EMBL/GenBank/DDBJ databases">
        <title>Structural and Functional analysis of Lanthipeptide from Bacillus thuringiensis serovar andalousiensis B23193.</title>
        <authorList>
            <person name="Andreeva J.V."/>
            <person name="Grigoreva A."/>
        </authorList>
    </citation>
    <scope>NUCLEOTIDE SEQUENCE [LARGE SCALE GENOMIC DNA]</scope>
    <source>
        <strain evidence="2">B23193</strain>
    </source>
</reference>
<dbReference type="InterPro" id="IPR019062">
    <property type="entry name" value="Restrct_endonuc_II_HpaII"/>
</dbReference>
<proteinExistence type="predicted"/>
<organism evidence="1 2">
    <name type="scientific">Bacillus thuringiensis serovar andalousiensis</name>
    <dbReference type="NCBI Taxonomy" id="257985"/>
    <lineage>
        <taxon>Bacteria</taxon>
        <taxon>Bacillati</taxon>
        <taxon>Bacillota</taxon>
        <taxon>Bacilli</taxon>
        <taxon>Bacillales</taxon>
        <taxon>Bacillaceae</taxon>
        <taxon>Bacillus</taxon>
        <taxon>Bacillus cereus group</taxon>
    </lineage>
</organism>
<dbReference type="REBASE" id="388783">
    <property type="entry name" value="Bth23193ORF20015P"/>
</dbReference>
<evidence type="ECO:0000313" key="2">
    <source>
        <dbReference type="Proteomes" id="UP000501374"/>
    </source>
</evidence>
<protein>
    <submittedName>
        <fullName evidence="1">HpaII family restriction endonuclease</fullName>
    </submittedName>
</protein>
<dbReference type="AlphaFoldDB" id="A0A6H0TJE8"/>